<reference evidence="1" key="2">
    <citation type="submission" date="2021-04" db="EMBL/GenBank/DDBJ databases">
        <authorList>
            <person name="Gilroy R."/>
        </authorList>
    </citation>
    <scope>NUCLEOTIDE SEQUENCE</scope>
    <source>
        <strain evidence="1">14975</strain>
    </source>
</reference>
<dbReference type="AlphaFoldDB" id="A0A9D2AHG5"/>
<accession>A0A9D2AHG5</accession>
<dbReference type="InterPro" id="IPR038475">
    <property type="entry name" value="RecG_C_sf"/>
</dbReference>
<dbReference type="EMBL" id="DXFQ01000143">
    <property type="protein sequence ID" value="HIX20464.1"/>
    <property type="molecule type" value="Genomic_DNA"/>
</dbReference>
<dbReference type="Gene3D" id="3.30.565.60">
    <property type="match status" value="1"/>
</dbReference>
<name>A0A9D2AHG5_9BACT</name>
<gene>
    <name evidence="1" type="ORF">H9862_07690</name>
</gene>
<dbReference type="Pfam" id="PF13749">
    <property type="entry name" value="HATPase_c_4"/>
    <property type="match status" value="1"/>
</dbReference>
<protein>
    <recommendedName>
        <fullName evidence="3">ATP-dependent DNA helicase RecG C-terminal domain-containing protein</fullName>
    </recommendedName>
</protein>
<comment type="caution">
    <text evidence="1">The sequence shown here is derived from an EMBL/GenBank/DDBJ whole genome shotgun (WGS) entry which is preliminary data.</text>
</comment>
<evidence type="ECO:0000313" key="2">
    <source>
        <dbReference type="Proteomes" id="UP000823964"/>
    </source>
</evidence>
<evidence type="ECO:0000313" key="1">
    <source>
        <dbReference type="EMBL" id="HIX20464.1"/>
    </source>
</evidence>
<proteinExistence type="predicted"/>
<dbReference type="Proteomes" id="UP000823964">
    <property type="component" value="Unassembled WGS sequence"/>
</dbReference>
<reference evidence="1" key="1">
    <citation type="journal article" date="2021" name="PeerJ">
        <title>Extensive microbial diversity within the chicken gut microbiome revealed by metagenomics and culture.</title>
        <authorList>
            <person name="Gilroy R."/>
            <person name="Ravi A."/>
            <person name="Getino M."/>
            <person name="Pursley I."/>
            <person name="Horton D.L."/>
            <person name="Alikhan N.F."/>
            <person name="Baker D."/>
            <person name="Gharbi K."/>
            <person name="Hall N."/>
            <person name="Watson M."/>
            <person name="Adriaenssens E.M."/>
            <person name="Foster-Nyarko E."/>
            <person name="Jarju S."/>
            <person name="Secka A."/>
            <person name="Antonio M."/>
            <person name="Oren A."/>
            <person name="Chaudhuri R.R."/>
            <person name="La Ragione R."/>
            <person name="Hildebrand F."/>
            <person name="Pallen M.J."/>
        </authorList>
    </citation>
    <scope>NUCLEOTIDE SEQUENCE</scope>
    <source>
        <strain evidence="1">14975</strain>
    </source>
</reference>
<organism evidence="1 2">
    <name type="scientific">Candidatus Akkermansia intestinigallinarum</name>
    <dbReference type="NCBI Taxonomy" id="2838431"/>
    <lineage>
        <taxon>Bacteria</taxon>
        <taxon>Pseudomonadati</taxon>
        <taxon>Verrucomicrobiota</taxon>
        <taxon>Verrucomicrobiia</taxon>
        <taxon>Verrucomicrobiales</taxon>
        <taxon>Akkermansiaceae</taxon>
        <taxon>Akkermansia</taxon>
    </lineage>
</organism>
<sequence>MPSNPSLAEAFKYLGLIEKWGSGIGRISHALRESNLPDATYDNNVAGYRSFLRVTMKRLPARSALPFEQNCGTHVRRHSCGADCV</sequence>
<evidence type="ECO:0008006" key="3">
    <source>
        <dbReference type="Google" id="ProtNLM"/>
    </source>
</evidence>